<dbReference type="AlphaFoldDB" id="A0A4Y8KYH3"/>
<dbReference type="EMBL" id="SOML01000017">
    <property type="protein sequence ID" value="TFD92553.1"/>
    <property type="molecule type" value="Genomic_DNA"/>
</dbReference>
<accession>A0A4Y8KYH3</accession>
<gene>
    <name evidence="1" type="ORF">E2605_18505</name>
</gene>
<name>A0A4Y8KYH3_9BACT</name>
<evidence type="ECO:0000313" key="1">
    <source>
        <dbReference type="EMBL" id="TFD92553.1"/>
    </source>
</evidence>
<keyword evidence="2" id="KW-1185">Reference proteome</keyword>
<protein>
    <submittedName>
        <fullName evidence="1">Uncharacterized protein</fullName>
    </submittedName>
</protein>
<comment type="caution">
    <text evidence="1">The sequence shown here is derived from an EMBL/GenBank/DDBJ whole genome shotgun (WGS) entry which is preliminary data.</text>
</comment>
<organism evidence="1 2">
    <name type="scientific">Dysgonomonas capnocytophagoides</name>
    <dbReference type="NCBI Taxonomy" id="45254"/>
    <lineage>
        <taxon>Bacteria</taxon>
        <taxon>Pseudomonadati</taxon>
        <taxon>Bacteroidota</taxon>
        <taxon>Bacteroidia</taxon>
        <taxon>Bacteroidales</taxon>
        <taxon>Dysgonomonadaceae</taxon>
        <taxon>Dysgonomonas</taxon>
    </lineage>
</organism>
<proteinExistence type="predicted"/>
<dbReference type="Proteomes" id="UP000297861">
    <property type="component" value="Unassembled WGS sequence"/>
</dbReference>
<reference evidence="1 2" key="1">
    <citation type="submission" date="2019-03" db="EMBL/GenBank/DDBJ databases">
        <title>San Antonio Military Medical Center submission to MRSN (WRAIR), pending publication.</title>
        <authorList>
            <person name="Blyth D.M."/>
            <person name="Mccarthy S.L."/>
            <person name="Schall S.E."/>
            <person name="Stam J.A."/>
            <person name="Ong A.C."/>
            <person name="Mcgann P.T."/>
        </authorList>
    </citation>
    <scope>NUCLEOTIDE SEQUENCE [LARGE SCALE GENOMIC DNA]</scope>
    <source>
        <strain evidence="1 2">MRSN571793</strain>
    </source>
</reference>
<evidence type="ECO:0000313" key="2">
    <source>
        <dbReference type="Proteomes" id="UP000297861"/>
    </source>
</evidence>
<sequence length="98" mass="11631">MKARLSTTSELKNYSLGRMVTKVEETVYMISFENGFIVSFDSFVRELFNESKNYAFRCECDKVRRSKSLKVMQGFIERNKVNYINIMTRELPLIFTFN</sequence>
<dbReference type="RefSeq" id="WP_134437511.1">
    <property type="nucleotide sequence ID" value="NZ_SOML01000017.1"/>
</dbReference>